<reference evidence="2 3" key="1">
    <citation type="submission" date="2016-07" db="EMBL/GenBank/DDBJ databases">
        <title>Pervasive Adenine N6-methylation of Active Genes in Fungi.</title>
        <authorList>
            <consortium name="DOE Joint Genome Institute"/>
            <person name="Mondo S.J."/>
            <person name="Dannebaum R.O."/>
            <person name="Kuo R.C."/>
            <person name="Labutti K."/>
            <person name="Haridas S."/>
            <person name="Kuo A."/>
            <person name="Salamov A."/>
            <person name="Ahrendt S.R."/>
            <person name="Lipzen A."/>
            <person name="Sullivan W."/>
            <person name="Andreopoulos W.B."/>
            <person name="Clum A."/>
            <person name="Lindquist E."/>
            <person name="Daum C."/>
            <person name="Ramamoorthy G.K."/>
            <person name="Gryganskyi A."/>
            <person name="Culley D."/>
            <person name="Magnuson J.K."/>
            <person name="James T.Y."/>
            <person name="O'Malley M.A."/>
            <person name="Stajich J.E."/>
            <person name="Spatafora J.W."/>
            <person name="Visel A."/>
            <person name="Grigoriev I.V."/>
        </authorList>
    </citation>
    <scope>NUCLEOTIDE SEQUENCE [LARGE SCALE GENOMIC DNA]</scope>
    <source>
        <strain evidence="2 3">JEL800</strain>
    </source>
</reference>
<dbReference type="STRING" id="329046.A0A1Y2CKX0"/>
<evidence type="ECO:0000313" key="2">
    <source>
        <dbReference type="EMBL" id="ORY47679.1"/>
    </source>
</evidence>
<comment type="caution">
    <text evidence="2">The sequence shown here is derived from an EMBL/GenBank/DDBJ whole genome shotgun (WGS) entry which is preliminary data.</text>
</comment>
<dbReference type="Proteomes" id="UP000193642">
    <property type="component" value="Unassembled WGS sequence"/>
</dbReference>
<sequence>MATQNVGQLIANFHGKTLSAICFSEEQQVCDSETHQPIGHIKIDVGVTSYKECYFVSVVREINRVGEGQFMWTVSSYVSPELETLTESVYDVLTLPDGRVDEKITEAVKEIGQFDTGSYMVITETMTGVEDPFETIVTLKKDDEQLLLSGAEFILNRILARSEAELEVTAYKYHSKALYKAYYSTEQVQPEASPAQTPLSGQRPIQLETLTKISLTAEKENLNFVPTRRGSKLEAVKKEEAQTDGLITTDFDSSFTAIVNKAISHDEGLNQGLVTTLSYEAKLTHSGLCLFLQGSGGFLELDYYAEKVGGSKKAVLAVPLEEGSQQINFGGNIELISEFKQRKAEIKRSHTQYIKEHPKLQEIMSDYVQHILLKRPDDVYTFTQNWMTKPQP</sequence>
<evidence type="ECO:0000259" key="1">
    <source>
        <dbReference type="Pfam" id="PF21772"/>
    </source>
</evidence>
<feature type="domain" description="Ciliogenesis-associated TTC17-interacting protein N-terminal" evidence="1">
    <location>
        <begin position="13"/>
        <end position="164"/>
    </location>
</feature>
<dbReference type="Pfam" id="PF21772">
    <property type="entry name" value="CATIP_N"/>
    <property type="match status" value="1"/>
</dbReference>
<proteinExistence type="predicted"/>
<dbReference type="InterPro" id="IPR048777">
    <property type="entry name" value="CATIP_N"/>
</dbReference>
<dbReference type="OrthoDB" id="6334211at2759"/>
<dbReference type="EMBL" id="MCGO01000013">
    <property type="protein sequence ID" value="ORY47679.1"/>
    <property type="molecule type" value="Genomic_DNA"/>
</dbReference>
<dbReference type="AlphaFoldDB" id="A0A1Y2CKX0"/>
<accession>A0A1Y2CKX0</accession>
<dbReference type="InterPro" id="IPR047501">
    <property type="entry name" value="DD_CATIP"/>
</dbReference>
<organism evidence="2 3">
    <name type="scientific">Rhizoclosmatium globosum</name>
    <dbReference type="NCBI Taxonomy" id="329046"/>
    <lineage>
        <taxon>Eukaryota</taxon>
        <taxon>Fungi</taxon>
        <taxon>Fungi incertae sedis</taxon>
        <taxon>Chytridiomycota</taxon>
        <taxon>Chytridiomycota incertae sedis</taxon>
        <taxon>Chytridiomycetes</taxon>
        <taxon>Chytridiales</taxon>
        <taxon>Chytriomycetaceae</taxon>
        <taxon>Rhizoclosmatium</taxon>
    </lineage>
</organism>
<protein>
    <recommendedName>
        <fullName evidence="1">Ciliogenesis-associated TTC17-interacting protein N-terminal domain-containing protein</fullName>
    </recommendedName>
</protein>
<name>A0A1Y2CKX0_9FUNG</name>
<dbReference type="SUPFAM" id="SSF47391">
    <property type="entry name" value="Dimerization-anchoring domain of cAMP-dependent PK regulatory subunit"/>
    <property type="match status" value="1"/>
</dbReference>
<evidence type="ECO:0000313" key="3">
    <source>
        <dbReference type="Proteomes" id="UP000193642"/>
    </source>
</evidence>
<dbReference type="CDD" id="cd22973">
    <property type="entry name" value="DD_CATIP"/>
    <property type="match status" value="1"/>
</dbReference>
<keyword evidence="3" id="KW-1185">Reference proteome</keyword>
<gene>
    <name evidence="2" type="ORF">BCR33DRAFT_714771</name>
</gene>